<dbReference type="Proteomes" id="UP000034137">
    <property type="component" value="Unassembled WGS sequence"/>
</dbReference>
<organism evidence="1 2">
    <name type="scientific">Candidatus Falkowbacteria bacterium GW2011_GWF2_39_8</name>
    <dbReference type="NCBI Taxonomy" id="1618642"/>
    <lineage>
        <taxon>Bacteria</taxon>
        <taxon>Candidatus Falkowiibacteriota</taxon>
    </lineage>
</organism>
<proteinExistence type="predicted"/>
<evidence type="ECO:0000313" key="1">
    <source>
        <dbReference type="EMBL" id="KKR33451.1"/>
    </source>
</evidence>
<name>A0A0G0Q7Z3_9BACT</name>
<sequence>MFERLFGSKTRVKMLKLFLLHPEEKFLFNDITKNLKLLPAVVKKELDNLEKFGLVFSGDPAKLKDQEVALVEAKVAEIKPEKRFYQVDSGFILFDELKALLLKAQMLYERDFIDKLIEIGKVKLLILTGIFVNETLSPIDLLIVGHLNKPKLVKLLKELEVELGKEINFTHLETAEFIYRRNVTDVFLYEILEKKKIVVIDELSG</sequence>
<evidence type="ECO:0000313" key="2">
    <source>
        <dbReference type="Proteomes" id="UP000034137"/>
    </source>
</evidence>
<comment type="caution">
    <text evidence="1">The sequence shown here is derived from an EMBL/GenBank/DDBJ whole genome shotgun (WGS) entry which is preliminary data.</text>
</comment>
<gene>
    <name evidence="1" type="ORF">UT64_C0008G0006</name>
</gene>
<dbReference type="EMBL" id="LBXO01000008">
    <property type="protein sequence ID" value="KKR33451.1"/>
    <property type="molecule type" value="Genomic_DNA"/>
</dbReference>
<accession>A0A0G0Q7Z3</accession>
<protein>
    <submittedName>
        <fullName evidence="1">Polymerase subunit beta protein</fullName>
    </submittedName>
</protein>
<reference evidence="1 2" key="1">
    <citation type="journal article" date="2015" name="Nature">
        <title>rRNA introns, odd ribosomes, and small enigmatic genomes across a large radiation of phyla.</title>
        <authorList>
            <person name="Brown C.T."/>
            <person name="Hug L.A."/>
            <person name="Thomas B.C."/>
            <person name="Sharon I."/>
            <person name="Castelle C.J."/>
            <person name="Singh A."/>
            <person name="Wilkins M.J."/>
            <person name="Williams K.H."/>
            <person name="Banfield J.F."/>
        </authorList>
    </citation>
    <scope>NUCLEOTIDE SEQUENCE [LARGE SCALE GENOMIC DNA]</scope>
</reference>
<dbReference type="AlphaFoldDB" id="A0A0G0Q7Z3"/>